<evidence type="ECO:0000256" key="1">
    <source>
        <dbReference type="ARBA" id="ARBA00022999"/>
    </source>
</evidence>
<dbReference type="Gene3D" id="1.10.150.50">
    <property type="entry name" value="Transcription Factor, Ets-1"/>
    <property type="match status" value="1"/>
</dbReference>
<protein>
    <submittedName>
        <fullName evidence="5">Lymphocyte cytosolic protein 2</fullName>
    </submittedName>
</protein>
<feature type="compositionally biased region" description="Basic and acidic residues" evidence="3">
    <location>
        <begin position="236"/>
        <end position="245"/>
    </location>
</feature>
<feature type="region of interest" description="Disordered" evidence="3">
    <location>
        <begin position="83"/>
        <end position="426"/>
    </location>
</feature>
<dbReference type="InterPro" id="IPR013761">
    <property type="entry name" value="SAM/pointed_sf"/>
</dbReference>
<dbReference type="GO" id="GO:0007169">
    <property type="term" value="P:cell surface receptor protein tyrosine kinase signaling pathway"/>
    <property type="evidence" value="ECO:0007669"/>
    <property type="project" value="TreeGrafter"/>
</dbReference>
<organism evidence="5">
    <name type="scientific">Callorhinchus milii</name>
    <name type="common">Ghost shark</name>
    <dbReference type="NCBI Taxonomy" id="7868"/>
    <lineage>
        <taxon>Eukaryota</taxon>
        <taxon>Metazoa</taxon>
        <taxon>Chordata</taxon>
        <taxon>Craniata</taxon>
        <taxon>Vertebrata</taxon>
        <taxon>Chondrichthyes</taxon>
        <taxon>Holocephali</taxon>
        <taxon>Chimaeriformes</taxon>
        <taxon>Callorhinchidae</taxon>
        <taxon>Callorhinchus</taxon>
    </lineage>
</organism>
<feature type="compositionally biased region" description="Polar residues" evidence="3">
    <location>
        <begin position="200"/>
        <end position="217"/>
    </location>
</feature>
<feature type="compositionally biased region" description="Acidic residues" evidence="3">
    <location>
        <begin position="97"/>
        <end position="128"/>
    </location>
</feature>
<sequence>MAFRNLPNHNDVLNWTPNHLADYFRMLDWKDCEKVVKKNGIGGQKFLSMSENDIQKFPTLRVPQIIQLCQEISKREKRSFFQKRPANQIIQETTDFGPEDGGWDSDEFSDDDYEDPDQEQESEDDGGDYESPTEQGNDSDNDYEPPPSNDEEAHQSKIFAAKPISNDSDYADKRPTLKPGPHPPVPPQRPGSVPLLPSVNKPNIFQANMLPNLSVNEDSGHNKERSFPSNVSRAPVIDRSRKPTTFEHSGPPIIDRDSPNMIKKLPFQEKLPIPTLPRPSFGSKPTDSFPRMAKPTVSADRSNSTLGRRQTSPRPCVPDRRPDEEEESFSQRPLPRPVDAALNANTFPYRTPRPGPKHCFPGGNNLPLSSGESLSPSGSLPPRFQQDVKQSFSRAPNDARPPPPLPSSKGRPMAPTPQEEFLSREWYAGDIRRSEAESALRSINEDGTFLVRNSSKGSIEQPYVLMVLYGNKVYNIQIRYQEQTNLYLLGTGLRGKENFGSVAEIVEYYTQTPLLLIDGKDRSGGQRKQCTLTYAAIQ</sequence>
<dbReference type="PRINTS" id="PR00401">
    <property type="entry name" value="SH2DOMAIN"/>
</dbReference>
<dbReference type="SUPFAM" id="SSF55550">
    <property type="entry name" value="SH2 domain"/>
    <property type="match status" value="1"/>
</dbReference>
<dbReference type="PANTHER" id="PTHR14098:SF1">
    <property type="entry name" value="LYMPHOCYTE CYTOSOLIC PROTEIN 2"/>
    <property type="match status" value="1"/>
</dbReference>
<evidence type="ECO:0000313" key="5">
    <source>
        <dbReference type="EMBL" id="AFO95954.1"/>
    </source>
</evidence>
<dbReference type="Pfam" id="PF07647">
    <property type="entry name" value="SAM_2"/>
    <property type="match status" value="1"/>
</dbReference>
<evidence type="ECO:0000256" key="3">
    <source>
        <dbReference type="SAM" id="MobiDB-lite"/>
    </source>
</evidence>
<dbReference type="InterPro" id="IPR001660">
    <property type="entry name" value="SAM"/>
</dbReference>
<dbReference type="Gene3D" id="3.30.505.10">
    <property type="entry name" value="SH2 domain"/>
    <property type="match status" value="1"/>
</dbReference>
<reference evidence="5" key="1">
    <citation type="journal article" date="2014" name="Nature">
        <title>Elephant shark genome provides unique insights into gnathostome evolution.</title>
        <authorList>
            <consortium name="International Elephant Shark Genome Sequencing Consortium"/>
            <person name="Venkatesh B."/>
            <person name="Lee A.P."/>
            <person name="Ravi V."/>
            <person name="Maurya A.K."/>
            <person name="Lian M.M."/>
            <person name="Swann J.B."/>
            <person name="Ohta Y."/>
            <person name="Flajnik M.F."/>
            <person name="Sutoh Y."/>
            <person name="Kasahara M."/>
            <person name="Hoon S."/>
            <person name="Gangu V."/>
            <person name="Roy S.W."/>
            <person name="Irimia M."/>
            <person name="Korzh V."/>
            <person name="Kondrychyn I."/>
            <person name="Lim Z.W."/>
            <person name="Tay B.H."/>
            <person name="Tohari S."/>
            <person name="Kong K.W."/>
            <person name="Ho S."/>
            <person name="Lorente-Galdos B."/>
            <person name="Quilez J."/>
            <person name="Marques-Bonet T."/>
            <person name="Raney B.J."/>
            <person name="Ingham P.W."/>
            <person name="Tay A."/>
            <person name="Hillier L.W."/>
            <person name="Minx P."/>
            <person name="Boehm T."/>
            <person name="Wilson R.K."/>
            <person name="Brenner S."/>
            <person name="Warren W.C."/>
        </authorList>
    </citation>
    <scope>NUCLEOTIDE SEQUENCE</scope>
    <source>
        <tissue evidence="5">Spleen</tissue>
    </source>
</reference>
<dbReference type="AlphaFoldDB" id="V9KDQ3"/>
<dbReference type="SMART" id="SM00252">
    <property type="entry name" value="SH2"/>
    <property type="match status" value="1"/>
</dbReference>
<feature type="compositionally biased region" description="Pro residues" evidence="3">
    <location>
        <begin position="178"/>
        <end position="189"/>
    </location>
</feature>
<dbReference type="GO" id="GO:0035556">
    <property type="term" value="P:intracellular signal transduction"/>
    <property type="evidence" value="ECO:0007669"/>
    <property type="project" value="TreeGrafter"/>
</dbReference>
<dbReference type="GO" id="GO:0005737">
    <property type="term" value="C:cytoplasm"/>
    <property type="evidence" value="ECO:0007669"/>
    <property type="project" value="UniProtKB-ARBA"/>
</dbReference>
<dbReference type="PROSITE" id="PS50001">
    <property type="entry name" value="SH2"/>
    <property type="match status" value="1"/>
</dbReference>
<dbReference type="EMBL" id="JW863437">
    <property type="protein sequence ID" value="AFO95954.1"/>
    <property type="molecule type" value="mRNA"/>
</dbReference>
<evidence type="ECO:0000259" key="4">
    <source>
        <dbReference type="PROSITE" id="PS50001"/>
    </source>
</evidence>
<dbReference type="FunFam" id="3.30.505.10:FF:000016">
    <property type="entry name" value="B-cell linker protein isoform 2"/>
    <property type="match status" value="1"/>
</dbReference>
<dbReference type="InterPro" id="IPR051751">
    <property type="entry name" value="Immunoreceptor_sig_adapters"/>
</dbReference>
<dbReference type="InterPro" id="IPR036860">
    <property type="entry name" value="SH2_dom_sf"/>
</dbReference>
<dbReference type="Pfam" id="PF00017">
    <property type="entry name" value="SH2"/>
    <property type="match status" value="1"/>
</dbReference>
<dbReference type="InterPro" id="IPR000980">
    <property type="entry name" value="SH2"/>
</dbReference>
<feature type="domain" description="SH2" evidence="4">
    <location>
        <begin position="426"/>
        <end position="536"/>
    </location>
</feature>
<dbReference type="PANTHER" id="PTHR14098">
    <property type="entry name" value="SH2 DOMAIN CONTAINING PROTEIN"/>
    <property type="match status" value="1"/>
</dbReference>
<keyword evidence="1 2" id="KW-0727">SH2 domain</keyword>
<feature type="compositionally biased region" description="Low complexity" evidence="3">
    <location>
        <begin position="362"/>
        <end position="382"/>
    </location>
</feature>
<dbReference type="SUPFAM" id="SSF47769">
    <property type="entry name" value="SAM/Pointed domain"/>
    <property type="match status" value="1"/>
</dbReference>
<name>V9KDQ3_CALMI</name>
<accession>V9KDQ3</accession>
<proteinExistence type="evidence at transcript level"/>
<evidence type="ECO:0000256" key="2">
    <source>
        <dbReference type="PROSITE-ProRule" id="PRU00191"/>
    </source>
</evidence>
<feature type="compositionally biased region" description="Polar residues" evidence="3">
    <location>
        <begin position="299"/>
        <end position="313"/>
    </location>
</feature>